<proteinExistence type="predicted"/>
<reference evidence="2 3" key="1">
    <citation type="journal article" date="2013" name="Genome Biol.">
        <title>The genome sequence of the most widely cultivated cacao type and its use to identify candidate genes regulating pod color.</title>
        <authorList>
            <person name="Motamayor J.C."/>
            <person name="Mockaitis K."/>
            <person name="Schmutz J."/>
            <person name="Haiminen N."/>
            <person name="Iii D.L."/>
            <person name="Cornejo O."/>
            <person name="Findley S.D."/>
            <person name="Zheng P."/>
            <person name="Utro F."/>
            <person name="Royaert S."/>
            <person name="Saski C."/>
            <person name="Jenkins J."/>
            <person name="Podicheti R."/>
            <person name="Zhao M."/>
            <person name="Scheffler B.E."/>
            <person name="Stack J.C."/>
            <person name="Feltus F.A."/>
            <person name="Mustiga G.M."/>
            <person name="Amores F."/>
            <person name="Phillips W."/>
            <person name="Marelli J.P."/>
            <person name="May G.D."/>
            <person name="Shapiro H."/>
            <person name="Ma J."/>
            <person name="Bustamante C.D."/>
            <person name="Schnell R.J."/>
            <person name="Main D."/>
            <person name="Gilbert D."/>
            <person name="Parida L."/>
            <person name="Kuhn D.N."/>
        </authorList>
    </citation>
    <scope>NUCLEOTIDE SEQUENCE [LARGE SCALE GENOMIC DNA]</scope>
    <source>
        <strain evidence="3">cv. Matina 1-6</strain>
    </source>
</reference>
<dbReference type="SUPFAM" id="SSF56281">
    <property type="entry name" value="Metallo-hydrolase/oxidoreductase"/>
    <property type="match status" value="1"/>
</dbReference>
<dbReference type="SUPFAM" id="SSF54862">
    <property type="entry name" value="4Fe-4S ferredoxins"/>
    <property type="match status" value="1"/>
</dbReference>
<evidence type="ECO:0000313" key="2">
    <source>
        <dbReference type="EMBL" id="EOY18017.1"/>
    </source>
</evidence>
<dbReference type="Gene3D" id="3.60.15.10">
    <property type="entry name" value="Ribonuclease Z/Hydroxyacylglutathione hydrolase-like"/>
    <property type="match status" value="1"/>
</dbReference>
<dbReference type="AlphaFoldDB" id="A0A061FMV4"/>
<dbReference type="PANTHER" id="PTHR42773">
    <property type="entry name" value="METALLO-BETA-LACTAMASE-RELATED"/>
    <property type="match status" value="1"/>
</dbReference>
<evidence type="ECO:0000259" key="1">
    <source>
        <dbReference type="SMART" id="SM00849"/>
    </source>
</evidence>
<dbReference type="Pfam" id="PF13370">
    <property type="entry name" value="Fer4_13"/>
    <property type="match status" value="1"/>
</dbReference>
<name>A0A061FMV4_THECC</name>
<dbReference type="OMA" id="RYCFSGD"/>
<dbReference type="PANTHER" id="PTHR42773:SF1">
    <property type="entry name" value="METALLO-BETA-LACTAMASE FAMILY PROTEIN"/>
    <property type="match status" value="1"/>
</dbReference>
<dbReference type="InterPro" id="IPR036866">
    <property type="entry name" value="RibonucZ/Hydroxyglut_hydro"/>
</dbReference>
<dbReference type="FunCoup" id="A0A061FMV4">
    <property type="interactions" value="99"/>
</dbReference>
<dbReference type="Gene3D" id="3.30.70.20">
    <property type="match status" value="1"/>
</dbReference>
<dbReference type="SMART" id="SM00849">
    <property type="entry name" value="Lactamase_B"/>
    <property type="match status" value="1"/>
</dbReference>
<gene>
    <name evidence="2" type="ORF">TCM_042689</name>
</gene>
<evidence type="ECO:0000313" key="3">
    <source>
        <dbReference type="Proteomes" id="UP000026915"/>
    </source>
</evidence>
<dbReference type="Gramene" id="EOY18017">
    <property type="protein sequence ID" value="EOY18017"/>
    <property type="gene ID" value="TCM_042689"/>
</dbReference>
<feature type="domain" description="Metallo-beta-lactamase" evidence="1">
    <location>
        <begin position="208"/>
        <end position="366"/>
    </location>
</feature>
<dbReference type="EMBL" id="CM001888">
    <property type="protein sequence ID" value="EOY18017.1"/>
    <property type="molecule type" value="Genomic_DNA"/>
</dbReference>
<dbReference type="InParanoid" id="A0A061FMV4"/>
<keyword evidence="3" id="KW-1185">Reference proteome</keyword>
<dbReference type="STRING" id="3641.A0A061FMV4"/>
<dbReference type="CDD" id="cd07727">
    <property type="entry name" value="YmaE-like_MBL-fold"/>
    <property type="match status" value="1"/>
</dbReference>
<dbReference type="Pfam" id="PF00753">
    <property type="entry name" value="Lactamase_B"/>
    <property type="match status" value="1"/>
</dbReference>
<dbReference type="HOGENOM" id="CLU_056853_1_0_1"/>
<dbReference type="GO" id="GO:0046685">
    <property type="term" value="P:response to arsenic-containing substance"/>
    <property type="evidence" value="ECO:0007669"/>
    <property type="project" value="EnsemblPlants"/>
</dbReference>
<accession>A0A061FMV4</accession>
<dbReference type="InterPro" id="IPR001279">
    <property type="entry name" value="Metallo-B-lactamas"/>
</dbReference>
<protein>
    <submittedName>
        <fullName evidence="2">Metallo-beta-lactamase family protein isoform 2</fullName>
    </submittedName>
</protein>
<dbReference type="eggNOG" id="ENOG502QPS3">
    <property type="taxonomic scope" value="Eukaryota"/>
</dbReference>
<dbReference type="GO" id="GO:0019904">
    <property type="term" value="F:protein domain specific binding"/>
    <property type="evidence" value="ECO:0007669"/>
    <property type="project" value="EnsemblPlants"/>
</dbReference>
<sequence>MAMANKAINLASVGSVFPSSVDKLKKSSSSTSVHKKLRVSRFPSVKAVQSPVESGTGRWARQRRPQNVDGDFFVDHTCIDCDTCRWMAPQVFKRVDGMSAVFKQPTCKEDRLNALQALLSCPTSSIRTEVPPSDILEAQKTFPIPIDEKKLPVIFIIPNYFILQHHLTDCSVIMCTWNSKPTLSLWLCDIIYFQGVYHCGYHSEKSYGAASYLIIHPEGNILVDSPKFTERLAQKIEMLGGVRYMFLTHKDDVADHGKWSKRLSCDRILHSQDVEVCTTDVEIKLEGTGPWSLGEDIMLIHTPGHTEGSVCLLYKSVKVLFTGDHLLMRESGLDIMEIYNKCSVPAQLNSVEKLLELEFNWIIPGHGRRIEFKDVQEKNTILEAFVQEKYTQHSSSMNVIRSLHV</sequence>
<organism evidence="2 3">
    <name type="scientific">Theobroma cacao</name>
    <name type="common">Cacao</name>
    <name type="synonym">Cocoa</name>
    <dbReference type="NCBI Taxonomy" id="3641"/>
    <lineage>
        <taxon>Eukaryota</taxon>
        <taxon>Viridiplantae</taxon>
        <taxon>Streptophyta</taxon>
        <taxon>Embryophyta</taxon>
        <taxon>Tracheophyta</taxon>
        <taxon>Spermatophyta</taxon>
        <taxon>Magnoliopsida</taxon>
        <taxon>eudicotyledons</taxon>
        <taxon>Gunneridae</taxon>
        <taxon>Pentapetalae</taxon>
        <taxon>rosids</taxon>
        <taxon>malvids</taxon>
        <taxon>Malvales</taxon>
        <taxon>Malvaceae</taxon>
        <taxon>Byttnerioideae</taxon>
        <taxon>Theobroma</taxon>
    </lineage>
</organism>
<dbReference type="Proteomes" id="UP000026915">
    <property type="component" value="Chromosome 10"/>
</dbReference>